<feature type="region of interest" description="Disordered" evidence="7">
    <location>
        <begin position="180"/>
        <end position="208"/>
    </location>
</feature>
<dbReference type="Pfam" id="PF06859">
    <property type="entry name" value="Bin3"/>
    <property type="match status" value="1"/>
</dbReference>
<feature type="region of interest" description="Disordered" evidence="7">
    <location>
        <begin position="290"/>
        <end position="347"/>
    </location>
</feature>
<comment type="caution">
    <text evidence="9">The sequence shown here is derived from an EMBL/GenBank/DDBJ whole genome shotgun (WGS) entry which is preliminary data.</text>
</comment>
<evidence type="ECO:0000313" key="10">
    <source>
        <dbReference type="Proteomes" id="UP000738325"/>
    </source>
</evidence>
<sequence length="639" mass="70971">MGKRKQITVDGSNRTLDSEKKSRKSKDRATPSIESSITTPLLPTTASDALKVLDQDAAGSSTLSTTTTTTTTITISTTTTIAKGDGSTPTPSAPIRALPRIAMSSGLVPRQVARQPTKPRSQTSASFKSSSSSSSEPAPTATVKIASQETRPIFRAKDILQQWVPTPSGPLDFGTNASVKQGSTAMGPKRRQMFQRSDGESSGRPLTTMTAADGRKKAWTVASMHEEEERSGRRDTQLSSNSTAQAPSITTTTADTIIHAEPIVVYLEKRPYRKEYPYGNYPQYYERRVEDQQTKTIPSSSSSSTTPQTSTQPPARQQQQQQKSHHRFKTKPSVLFPRWNDSSDDQEEHNAMSLKELAKSVDLRIEFLDPSWFRGKRVLDIGCNAALLTVFIAVHYKPSKIQGVDIDPSLIGKAQNFVLKTFSQISPQAYTQTRGSGGGGDGNHNNNNNNNNRDGNGKEETEADVRYEEYFPKSMHRIHGFLPVPKRTRQTEALFPHNIELRVADWVTEEAEDRDETDAAATTRDSGAEQWDVILGFSLAKWIHLHHGDAGLKRFFQKVYRSLAPGGLFLLEPQAFDTYRKRSKLAPAMEENYKAIALKPEAFREYLLSDEVGFREAQHLGHSDGAAKNFNRDIFLFRK</sequence>
<dbReference type="GO" id="GO:0008171">
    <property type="term" value="F:O-methyltransferase activity"/>
    <property type="evidence" value="ECO:0007669"/>
    <property type="project" value="UniProtKB-UniRule"/>
</dbReference>
<dbReference type="InterPro" id="IPR029063">
    <property type="entry name" value="SAM-dependent_MTases_sf"/>
</dbReference>
<gene>
    <name evidence="9" type="ORF">BGZ99_009946</name>
</gene>
<dbReference type="SUPFAM" id="SSF53335">
    <property type="entry name" value="S-adenosyl-L-methionine-dependent methyltransferases"/>
    <property type="match status" value="1"/>
</dbReference>
<dbReference type="Gene3D" id="3.40.50.150">
    <property type="entry name" value="Vaccinia Virus protein VP39"/>
    <property type="match status" value="1"/>
</dbReference>
<feature type="region of interest" description="Disordered" evidence="7">
    <location>
        <begin position="1"/>
        <end position="44"/>
    </location>
</feature>
<feature type="region of interest" description="Disordered" evidence="7">
    <location>
        <begin position="221"/>
        <end position="250"/>
    </location>
</feature>
<dbReference type="CDD" id="cd02440">
    <property type="entry name" value="AdoMet_MTases"/>
    <property type="match status" value="1"/>
</dbReference>
<evidence type="ECO:0000256" key="6">
    <source>
        <dbReference type="RuleBase" id="RU367087"/>
    </source>
</evidence>
<dbReference type="PROSITE" id="PS51515">
    <property type="entry name" value="BIN3_SAM"/>
    <property type="match status" value="1"/>
</dbReference>
<dbReference type="GO" id="GO:0008173">
    <property type="term" value="F:RNA methyltransferase activity"/>
    <property type="evidence" value="ECO:0007669"/>
    <property type="project" value="UniProtKB-UniRule"/>
</dbReference>
<dbReference type="InterPro" id="IPR010675">
    <property type="entry name" value="Bin3_C"/>
</dbReference>
<keyword evidence="4 5" id="KW-0949">S-adenosyl-L-methionine</keyword>
<feature type="compositionally biased region" description="Low complexity" evidence="7">
    <location>
        <begin position="443"/>
        <end position="454"/>
    </location>
</feature>
<dbReference type="EC" id="2.1.1.-" evidence="6"/>
<comment type="similarity">
    <text evidence="1 6">Belongs to the methyltransferase superfamily.</text>
</comment>
<evidence type="ECO:0000256" key="2">
    <source>
        <dbReference type="ARBA" id="ARBA00022603"/>
    </source>
</evidence>
<feature type="compositionally biased region" description="Low complexity" evidence="7">
    <location>
        <begin position="121"/>
        <end position="135"/>
    </location>
</feature>
<dbReference type="EMBL" id="JAAAIP010000885">
    <property type="protein sequence ID" value="KAG0311741.1"/>
    <property type="molecule type" value="Genomic_DNA"/>
</dbReference>
<evidence type="ECO:0000259" key="8">
    <source>
        <dbReference type="PROSITE" id="PS51515"/>
    </source>
</evidence>
<protein>
    <recommendedName>
        <fullName evidence="6">RNA methyltransferase</fullName>
        <ecNumber evidence="6">2.1.1.-</ecNumber>
    </recommendedName>
</protein>
<dbReference type="InterPro" id="IPR039772">
    <property type="entry name" value="Bin3-like"/>
</dbReference>
<dbReference type="GO" id="GO:0017069">
    <property type="term" value="F:snRNA binding"/>
    <property type="evidence" value="ECO:0007669"/>
    <property type="project" value="TreeGrafter"/>
</dbReference>
<proteinExistence type="inferred from homology"/>
<feature type="compositionally biased region" description="Basic and acidic residues" evidence="7">
    <location>
        <begin position="224"/>
        <end position="236"/>
    </location>
</feature>
<feature type="compositionally biased region" description="Low complexity" evidence="7">
    <location>
        <begin position="294"/>
        <end position="322"/>
    </location>
</feature>
<feature type="compositionally biased region" description="Polar residues" evidence="7">
    <location>
        <begin position="237"/>
        <end position="248"/>
    </location>
</feature>
<evidence type="ECO:0000256" key="1">
    <source>
        <dbReference type="ARBA" id="ARBA00008361"/>
    </source>
</evidence>
<dbReference type="AlphaFoldDB" id="A0A9P6UMV8"/>
<dbReference type="PANTHER" id="PTHR12315">
    <property type="entry name" value="BICOID-INTERACTING PROTEIN RELATED"/>
    <property type="match status" value="1"/>
</dbReference>
<feature type="compositionally biased region" description="Polar residues" evidence="7">
    <location>
        <begin position="32"/>
        <end position="44"/>
    </location>
</feature>
<reference evidence="9" key="1">
    <citation type="journal article" date="2020" name="Fungal Divers.">
        <title>Resolving the Mortierellaceae phylogeny through synthesis of multi-gene phylogenetics and phylogenomics.</title>
        <authorList>
            <person name="Vandepol N."/>
            <person name="Liber J."/>
            <person name="Desiro A."/>
            <person name="Na H."/>
            <person name="Kennedy M."/>
            <person name="Barry K."/>
            <person name="Grigoriev I.V."/>
            <person name="Miller A.N."/>
            <person name="O'Donnell K."/>
            <person name="Stajich J.E."/>
            <person name="Bonito G."/>
        </authorList>
    </citation>
    <scope>NUCLEOTIDE SEQUENCE</scope>
    <source>
        <strain evidence="9">REB-010B</strain>
    </source>
</reference>
<dbReference type="OrthoDB" id="540004at2759"/>
<evidence type="ECO:0000313" key="9">
    <source>
        <dbReference type="EMBL" id="KAG0311741.1"/>
    </source>
</evidence>
<keyword evidence="2 6" id="KW-0489">Methyltransferase</keyword>
<evidence type="ECO:0000256" key="3">
    <source>
        <dbReference type="ARBA" id="ARBA00022679"/>
    </source>
</evidence>
<organism evidence="9 10">
    <name type="scientific">Dissophora globulifera</name>
    <dbReference type="NCBI Taxonomy" id="979702"/>
    <lineage>
        <taxon>Eukaryota</taxon>
        <taxon>Fungi</taxon>
        <taxon>Fungi incertae sedis</taxon>
        <taxon>Mucoromycota</taxon>
        <taxon>Mortierellomycotina</taxon>
        <taxon>Mortierellomycetes</taxon>
        <taxon>Mortierellales</taxon>
        <taxon>Mortierellaceae</taxon>
        <taxon>Dissophora</taxon>
    </lineage>
</organism>
<accession>A0A9P6UMV8</accession>
<dbReference type="GO" id="GO:0040031">
    <property type="term" value="P:snRNA modification"/>
    <property type="evidence" value="ECO:0007669"/>
    <property type="project" value="TreeGrafter"/>
</dbReference>
<keyword evidence="10" id="KW-1185">Reference proteome</keyword>
<name>A0A9P6UMV8_9FUNG</name>
<evidence type="ECO:0000256" key="7">
    <source>
        <dbReference type="SAM" id="MobiDB-lite"/>
    </source>
</evidence>
<evidence type="ECO:0000256" key="4">
    <source>
        <dbReference type="ARBA" id="ARBA00022691"/>
    </source>
</evidence>
<dbReference type="InterPro" id="IPR024160">
    <property type="entry name" value="BIN3_SAM-bd_dom"/>
</dbReference>
<feature type="region of interest" description="Disordered" evidence="7">
    <location>
        <begin position="102"/>
        <end position="149"/>
    </location>
</feature>
<feature type="region of interest" description="Disordered" evidence="7">
    <location>
        <begin position="429"/>
        <end position="461"/>
    </location>
</feature>
<dbReference type="PANTHER" id="PTHR12315:SF0">
    <property type="entry name" value="7SK SNRNA METHYLPHOSPHATE CAPPING ENZYME"/>
    <property type="match status" value="1"/>
</dbReference>
<dbReference type="GO" id="GO:0032259">
    <property type="term" value="P:methylation"/>
    <property type="evidence" value="ECO:0007669"/>
    <property type="project" value="UniProtKB-KW"/>
</dbReference>
<dbReference type="Proteomes" id="UP000738325">
    <property type="component" value="Unassembled WGS sequence"/>
</dbReference>
<keyword evidence="3 6" id="KW-0808">Transferase</keyword>
<evidence type="ECO:0000256" key="5">
    <source>
        <dbReference type="PROSITE-ProRule" id="PRU00848"/>
    </source>
</evidence>
<feature type="domain" description="Bin3-type SAM" evidence="8">
    <location>
        <begin position="362"/>
        <end position="639"/>
    </location>
</feature>